<feature type="non-terminal residue" evidence="1">
    <location>
        <position position="1"/>
    </location>
</feature>
<dbReference type="EMBL" id="JBHTIR010003296">
    <property type="protein sequence ID" value="MFD0854982.1"/>
    <property type="molecule type" value="Genomic_DNA"/>
</dbReference>
<dbReference type="InterPro" id="IPR029058">
    <property type="entry name" value="AB_hydrolase_fold"/>
</dbReference>
<dbReference type="SUPFAM" id="SSF53474">
    <property type="entry name" value="alpha/beta-Hydrolases"/>
    <property type="match status" value="1"/>
</dbReference>
<evidence type="ECO:0000313" key="2">
    <source>
        <dbReference type="Proteomes" id="UP001597083"/>
    </source>
</evidence>
<reference evidence="2" key="1">
    <citation type="journal article" date="2019" name="Int. J. Syst. Evol. Microbiol.">
        <title>The Global Catalogue of Microorganisms (GCM) 10K type strain sequencing project: providing services to taxonomists for standard genome sequencing and annotation.</title>
        <authorList>
            <consortium name="The Broad Institute Genomics Platform"/>
            <consortium name="The Broad Institute Genome Sequencing Center for Infectious Disease"/>
            <person name="Wu L."/>
            <person name="Ma J."/>
        </authorList>
    </citation>
    <scope>NUCLEOTIDE SEQUENCE [LARGE SCALE GENOMIC DNA]</scope>
    <source>
        <strain evidence="2">JCM 31696</strain>
    </source>
</reference>
<name>A0ABW3CLX9_9ACTN</name>
<comment type="caution">
    <text evidence="1">The sequence shown here is derived from an EMBL/GenBank/DDBJ whole genome shotgun (WGS) entry which is preliminary data.</text>
</comment>
<gene>
    <name evidence="1" type="ORF">ACFQ07_22265</name>
</gene>
<dbReference type="Proteomes" id="UP001597083">
    <property type="component" value="Unassembled WGS sequence"/>
</dbReference>
<protein>
    <submittedName>
        <fullName evidence="1">Lysophospholipase</fullName>
    </submittedName>
</protein>
<organism evidence="1 2">
    <name type="scientific">Actinomadura adrarensis</name>
    <dbReference type="NCBI Taxonomy" id="1819600"/>
    <lineage>
        <taxon>Bacteria</taxon>
        <taxon>Bacillati</taxon>
        <taxon>Actinomycetota</taxon>
        <taxon>Actinomycetes</taxon>
        <taxon>Streptosporangiales</taxon>
        <taxon>Thermomonosporaceae</taxon>
        <taxon>Actinomadura</taxon>
    </lineage>
</organism>
<accession>A0ABW3CLX9</accession>
<proteinExistence type="predicted"/>
<sequence>PLDGTREGIEAVRGTGLTERIYPGARHEVFNETNRDEVLADVTAFIDRVLGPPAS</sequence>
<evidence type="ECO:0000313" key="1">
    <source>
        <dbReference type="EMBL" id="MFD0854982.1"/>
    </source>
</evidence>
<dbReference type="Gene3D" id="3.40.50.1820">
    <property type="entry name" value="alpha/beta hydrolase"/>
    <property type="match status" value="1"/>
</dbReference>
<keyword evidence="2" id="KW-1185">Reference proteome</keyword>